<dbReference type="InParanoid" id="F4WZA5"/>
<keyword evidence="3" id="KW-1185">Reference proteome</keyword>
<evidence type="ECO:0000256" key="1">
    <source>
        <dbReference type="SAM" id="MobiDB-lite"/>
    </source>
</evidence>
<evidence type="ECO:0000313" key="2">
    <source>
        <dbReference type="EMBL" id="EGI60494.1"/>
    </source>
</evidence>
<protein>
    <submittedName>
        <fullName evidence="2">Uncharacterized protein</fullName>
    </submittedName>
</protein>
<gene>
    <name evidence="2" type="ORF">G5I_11320</name>
</gene>
<evidence type="ECO:0000313" key="3">
    <source>
        <dbReference type="Proteomes" id="UP000007755"/>
    </source>
</evidence>
<organism evidence="3">
    <name type="scientific">Acromyrmex echinatior</name>
    <name type="common">Panamanian leafcutter ant</name>
    <name type="synonym">Acromyrmex octospinosus echinatior</name>
    <dbReference type="NCBI Taxonomy" id="103372"/>
    <lineage>
        <taxon>Eukaryota</taxon>
        <taxon>Metazoa</taxon>
        <taxon>Ecdysozoa</taxon>
        <taxon>Arthropoda</taxon>
        <taxon>Hexapoda</taxon>
        <taxon>Insecta</taxon>
        <taxon>Pterygota</taxon>
        <taxon>Neoptera</taxon>
        <taxon>Endopterygota</taxon>
        <taxon>Hymenoptera</taxon>
        <taxon>Apocrita</taxon>
        <taxon>Aculeata</taxon>
        <taxon>Formicoidea</taxon>
        <taxon>Formicidae</taxon>
        <taxon>Myrmicinae</taxon>
        <taxon>Acromyrmex</taxon>
    </lineage>
</organism>
<feature type="region of interest" description="Disordered" evidence="1">
    <location>
        <begin position="99"/>
        <end position="131"/>
    </location>
</feature>
<sequence>MTIPTKKAPPPRVGPCQPQKMIMNSKSSVINTELRKKRKDGHVDETEACETGKSIHQTNESVMPYPSLLLLSDVIRLLAFSMVALDRSTVLMALLAHRPAKERRRTRDRRTNGDGETKDPERKEPRQKNEGALFYRCERTRRITGRRGKTERILMIYGTPGTNVGFNCANLR</sequence>
<feature type="compositionally biased region" description="Basic residues" evidence="1">
    <location>
        <begin position="99"/>
        <end position="108"/>
    </location>
</feature>
<reference evidence="2" key="1">
    <citation type="submission" date="2011-02" db="EMBL/GenBank/DDBJ databases">
        <title>The genome of the leaf-cutting ant Acromyrmex echinatior suggests key adaptations to social evolution and fungus farming.</title>
        <authorList>
            <person name="Nygaard S."/>
            <person name="Zhang G."/>
        </authorList>
    </citation>
    <scope>NUCLEOTIDE SEQUENCE</scope>
</reference>
<proteinExistence type="predicted"/>
<name>F4WZA5_ACREC</name>
<dbReference type="EMBL" id="GL888470">
    <property type="protein sequence ID" value="EGI60494.1"/>
    <property type="molecule type" value="Genomic_DNA"/>
</dbReference>
<feature type="compositionally biased region" description="Basic and acidic residues" evidence="1">
    <location>
        <begin position="109"/>
        <end position="129"/>
    </location>
</feature>
<accession>F4WZA5</accession>
<dbReference type="Proteomes" id="UP000007755">
    <property type="component" value="Unassembled WGS sequence"/>
</dbReference>
<dbReference type="AlphaFoldDB" id="F4WZA5"/>